<dbReference type="Gene3D" id="3.30.860.10">
    <property type="entry name" value="30s Ribosomal Protein S19, Chain A"/>
    <property type="match status" value="1"/>
</dbReference>
<proteinExistence type="inferred from homology"/>
<evidence type="ECO:0000256" key="3">
    <source>
        <dbReference type="ARBA" id="ARBA00023274"/>
    </source>
</evidence>
<dbReference type="SUPFAM" id="SSF54570">
    <property type="entry name" value="Ribosomal protein S19"/>
    <property type="match status" value="1"/>
</dbReference>
<evidence type="ECO:0000256" key="5">
    <source>
        <dbReference type="RuleBase" id="RU003485"/>
    </source>
</evidence>
<dbReference type="PANTHER" id="PTHR11880:SF2">
    <property type="entry name" value="SMALL RIBOSOMAL SUBUNIT PROTEIN US19"/>
    <property type="match status" value="1"/>
</dbReference>
<dbReference type="PRINTS" id="PR00975">
    <property type="entry name" value="RIBOSOMALS19"/>
</dbReference>
<dbReference type="PANTHER" id="PTHR11880">
    <property type="entry name" value="RIBOSOMAL PROTEIN S19P FAMILY MEMBER"/>
    <property type="match status" value="1"/>
</dbReference>
<keyword evidence="7" id="KW-1185">Reference proteome</keyword>
<accession>A0A3Q2IKK1</accession>
<evidence type="ECO:0000313" key="6">
    <source>
        <dbReference type="Ensembl" id="ENSECAP00000046108.2"/>
    </source>
</evidence>
<dbReference type="GO" id="GO:0003735">
    <property type="term" value="F:structural constituent of ribosome"/>
    <property type="evidence" value="ECO:0000318"/>
    <property type="project" value="GO_Central"/>
</dbReference>
<reference evidence="6 7" key="1">
    <citation type="journal article" date="2009" name="Science">
        <title>Genome sequence, comparative analysis, and population genetics of the domestic horse.</title>
        <authorList>
            <consortium name="Broad Institute Genome Sequencing Platform"/>
            <consortium name="Broad Institute Whole Genome Assembly Team"/>
            <person name="Wade C.M."/>
            <person name="Giulotto E."/>
            <person name="Sigurdsson S."/>
            <person name="Zoli M."/>
            <person name="Gnerre S."/>
            <person name="Imsland F."/>
            <person name="Lear T.L."/>
            <person name="Adelson D.L."/>
            <person name="Bailey E."/>
            <person name="Bellone R.R."/>
            <person name="Bloecker H."/>
            <person name="Distl O."/>
            <person name="Edgar R.C."/>
            <person name="Garber M."/>
            <person name="Leeb T."/>
            <person name="Mauceli E."/>
            <person name="MacLeod J.N."/>
            <person name="Penedo M.C.T."/>
            <person name="Raison J.M."/>
            <person name="Sharpe T."/>
            <person name="Vogel J."/>
            <person name="Andersson L."/>
            <person name="Antczak D.F."/>
            <person name="Biagi T."/>
            <person name="Binns M.M."/>
            <person name="Chowdhary B.P."/>
            <person name="Coleman S.J."/>
            <person name="Della Valle G."/>
            <person name="Fryc S."/>
            <person name="Guerin G."/>
            <person name="Hasegawa T."/>
            <person name="Hill E.W."/>
            <person name="Jurka J."/>
            <person name="Kiialainen A."/>
            <person name="Lindgren G."/>
            <person name="Liu J."/>
            <person name="Magnani E."/>
            <person name="Mickelson J.R."/>
            <person name="Murray J."/>
            <person name="Nergadze S.G."/>
            <person name="Onofrio R."/>
            <person name="Pedroni S."/>
            <person name="Piras M.F."/>
            <person name="Raudsepp T."/>
            <person name="Rocchi M."/>
            <person name="Roeed K.H."/>
            <person name="Ryder O.A."/>
            <person name="Searle S."/>
            <person name="Skow L."/>
            <person name="Swinburne J.E."/>
            <person name="Syvaenen A.C."/>
            <person name="Tozaki T."/>
            <person name="Valberg S.J."/>
            <person name="Vaudin M."/>
            <person name="White J.R."/>
            <person name="Zody M.C."/>
            <person name="Lander E.S."/>
            <person name="Lindblad-Toh K."/>
        </authorList>
    </citation>
    <scope>NUCLEOTIDE SEQUENCE [LARGE SCALE GENOMIC DNA]</scope>
    <source>
        <strain evidence="6 7">Thoroughbred</strain>
    </source>
</reference>
<comment type="similarity">
    <text evidence="1 5">Belongs to the universal ribosomal protein uS19 family.</text>
</comment>
<dbReference type="HAMAP" id="MF_00531">
    <property type="entry name" value="Ribosomal_uS19"/>
    <property type="match status" value="1"/>
</dbReference>
<sequence length="109" mass="12594">MTLYIMCPRLNRGLRRKLLCLLQRLRKAKKEVPPMEKPQVVKMHLGDMLILPEMLGSMVGVYKSVTFNQVEIKREMIGQYLGEFSITYMPVKHGSRCTGAPSFHFIPLK</sequence>
<dbReference type="Proteomes" id="UP000002281">
    <property type="component" value="Chromosome 7"/>
</dbReference>
<dbReference type="InterPro" id="IPR023575">
    <property type="entry name" value="Ribosomal_uS19_SF"/>
</dbReference>
<evidence type="ECO:0000256" key="1">
    <source>
        <dbReference type="ARBA" id="ARBA00007345"/>
    </source>
</evidence>
<dbReference type="GeneTree" id="ENSGT00390000000475"/>
<dbReference type="InParanoid" id="A0A3Q2IKK1"/>
<dbReference type="Bgee" id="ENSECAG00000020876">
    <property type="expression patterns" value="Expressed in trophoblast"/>
</dbReference>
<keyword evidence="2 5" id="KW-0689">Ribosomal protein</keyword>
<dbReference type="Pfam" id="PF00203">
    <property type="entry name" value="Ribosomal_S19"/>
    <property type="match status" value="1"/>
</dbReference>
<organism evidence="6 7">
    <name type="scientific">Equus caballus</name>
    <name type="common">Horse</name>
    <dbReference type="NCBI Taxonomy" id="9796"/>
    <lineage>
        <taxon>Eukaryota</taxon>
        <taxon>Metazoa</taxon>
        <taxon>Chordata</taxon>
        <taxon>Craniata</taxon>
        <taxon>Vertebrata</taxon>
        <taxon>Euteleostomi</taxon>
        <taxon>Mammalia</taxon>
        <taxon>Eutheria</taxon>
        <taxon>Laurasiatheria</taxon>
        <taxon>Perissodactyla</taxon>
        <taxon>Equidae</taxon>
        <taxon>Equus</taxon>
    </lineage>
</organism>
<dbReference type="PaxDb" id="9796-ENSECAP00000046108"/>
<evidence type="ECO:0000256" key="4">
    <source>
        <dbReference type="ARBA" id="ARBA00035469"/>
    </source>
</evidence>
<dbReference type="STRING" id="9796.ENSECAP00000046108"/>
<dbReference type="Ensembl" id="ENSECAT00000022149.3">
    <property type="protein sequence ID" value="ENSECAP00000046108.2"/>
    <property type="gene ID" value="ENSECAG00000020876.3"/>
</dbReference>
<dbReference type="GO" id="GO:0022627">
    <property type="term" value="C:cytosolic small ribosomal subunit"/>
    <property type="evidence" value="ECO:0000318"/>
    <property type="project" value="GO_Central"/>
</dbReference>
<evidence type="ECO:0000313" key="7">
    <source>
        <dbReference type="Proteomes" id="UP000002281"/>
    </source>
</evidence>
<name>A0A3Q2IKK1_HORSE</name>
<keyword evidence="3 5" id="KW-0687">Ribonucleoprotein</keyword>
<dbReference type="GO" id="GO:0006412">
    <property type="term" value="P:translation"/>
    <property type="evidence" value="ECO:0007669"/>
    <property type="project" value="InterPro"/>
</dbReference>
<reference evidence="6" key="3">
    <citation type="submission" date="2025-09" db="UniProtKB">
        <authorList>
            <consortium name="Ensembl"/>
        </authorList>
    </citation>
    <scope>IDENTIFICATION</scope>
    <source>
        <strain evidence="6">Thoroughbred</strain>
    </source>
</reference>
<protein>
    <recommendedName>
        <fullName evidence="4">40S ribosomal protein S15</fullName>
    </recommendedName>
</protein>
<dbReference type="InterPro" id="IPR002222">
    <property type="entry name" value="Ribosomal_uS19"/>
</dbReference>
<reference evidence="6" key="2">
    <citation type="submission" date="2025-08" db="UniProtKB">
        <authorList>
            <consortium name="Ensembl"/>
        </authorList>
    </citation>
    <scope>IDENTIFICATION</scope>
    <source>
        <strain evidence="6">Thoroughbred</strain>
    </source>
</reference>
<evidence type="ECO:0000256" key="2">
    <source>
        <dbReference type="ARBA" id="ARBA00022980"/>
    </source>
</evidence>
<dbReference type="AlphaFoldDB" id="A0A3Q2IKK1"/>